<gene>
    <name evidence="2" type="ORF">H9L01_06920</name>
</gene>
<accession>A0A7G9RWX6</accession>
<dbReference type="Gene3D" id="3.40.50.1240">
    <property type="entry name" value="Phosphoglycerate mutase-like"/>
    <property type="match status" value="1"/>
</dbReference>
<dbReference type="SUPFAM" id="SSF53254">
    <property type="entry name" value="Phosphoglycerate mutase-like"/>
    <property type="match status" value="1"/>
</dbReference>
<dbReference type="InterPro" id="IPR050275">
    <property type="entry name" value="PGM_Phosphatase"/>
</dbReference>
<feature type="binding site" evidence="1">
    <location>
        <begin position="9"/>
        <end position="16"/>
    </location>
    <ligand>
        <name>substrate</name>
    </ligand>
</feature>
<dbReference type="CDD" id="cd07067">
    <property type="entry name" value="HP_PGM_like"/>
    <property type="match status" value="1"/>
</dbReference>
<dbReference type="PANTHER" id="PTHR48100:SF1">
    <property type="entry name" value="HISTIDINE PHOSPHATASE FAMILY PROTEIN-RELATED"/>
    <property type="match status" value="1"/>
</dbReference>
<dbReference type="InterPro" id="IPR029033">
    <property type="entry name" value="His_PPase_superfam"/>
</dbReference>
<proteinExistence type="predicted"/>
<evidence type="ECO:0000313" key="3">
    <source>
        <dbReference type="Proteomes" id="UP000515928"/>
    </source>
</evidence>
<feature type="binding site" evidence="1">
    <location>
        <position position="59"/>
    </location>
    <ligand>
        <name>substrate</name>
    </ligand>
</feature>
<evidence type="ECO:0000256" key="1">
    <source>
        <dbReference type="PIRSR" id="PIRSR613078-2"/>
    </source>
</evidence>
<dbReference type="PIRSF" id="PIRSF000709">
    <property type="entry name" value="6PFK_2-Ptase"/>
    <property type="match status" value="1"/>
</dbReference>
<name>A0A7G9RWX6_9FIRM</name>
<dbReference type="PANTHER" id="PTHR48100">
    <property type="entry name" value="BROAD-SPECIFICITY PHOSPHATASE YOR283W-RELATED"/>
    <property type="match status" value="1"/>
</dbReference>
<dbReference type="GO" id="GO:0005737">
    <property type="term" value="C:cytoplasm"/>
    <property type="evidence" value="ECO:0007669"/>
    <property type="project" value="TreeGrafter"/>
</dbReference>
<organism evidence="2 3">
    <name type="scientific">Erysipelothrix inopinata</name>
    <dbReference type="NCBI Taxonomy" id="225084"/>
    <lineage>
        <taxon>Bacteria</taxon>
        <taxon>Bacillati</taxon>
        <taxon>Bacillota</taxon>
        <taxon>Erysipelotrichia</taxon>
        <taxon>Erysipelotrichales</taxon>
        <taxon>Erysipelotrichaceae</taxon>
        <taxon>Erysipelothrix</taxon>
    </lineage>
</organism>
<dbReference type="Pfam" id="PF00300">
    <property type="entry name" value="His_Phos_1"/>
    <property type="match status" value="1"/>
</dbReference>
<dbReference type="SMART" id="SM00855">
    <property type="entry name" value="PGAM"/>
    <property type="match status" value="1"/>
</dbReference>
<protein>
    <submittedName>
        <fullName evidence="2">Histidine phosphatase family protein</fullName>
    </submittedName>
</protein>
<sequence>MKTTIFIIRHGKTVWNLEKKMQGSLNSPLTEEGVFQANCLAKRMSNHNIDAIYSSSSPRAIETAEHVFPNRDFAVSDAIAEINMGAWEGKTFSWIDETYPEQWHNFFKDPIHYQPIDGETYLEVNDRVSPFVKNVLENHQGQTIALVSHRITSKLIIQELMNHDFELLGDQEDILSTSLTKIVIEDGIPTLEFRSNIDHYDI</sequence>
<dbReference type="Proteomes" id="UP000515928">
    <property type="component" value="Chromosome"/>
</dbReference>
<dbReference type="GO" id="GO:0016791">
    <property type="term" value="F:phosphatase activity"/>
    <property type="evidence" value="ECO:0007669"/>
    <property type="project" value="TreeGrafter"/>
</dbReference>
<evidence type="ECO:0000313" key="2">
    <source>
        <dbReference type="EMBL" id="QNN60101.1"/>
    </source>
</evidence>
<dbReference type="KEGG" id="eio:H9L01_06920"/>
<reference evidence="2 3" key="1">
    <citation type="submission" date="2020-08" db="EMBL/GenBank/DDBJ databases">
        <title>Genome sequence of Erysipelothrix inopinata DSM 15511T.</title>
        <authorList>
            <person name="Hyun D.-W."/>
            <person name="Bae J.-W."/>
        </authorList>
    </citation>
    <scope>NUCLEOTIDE SEQUENCE [LARGE SCALE GENOMIC DNA]</scope>
    <source>
        <strain evidence="2 3">DSM 15511</strain>
    </source>
</reference>
<dbReference type="AlphaFoldDB" id="A0A7G9RWX6"/>
<dbReference type="RefSeq" id="WP_187533233.1">
    <property type="nucleotide sequence ID" value="NZ_CBCSHU010000020.1"/>
</dbReference>
<dbReference type="EMBL" id="CP060715">
    <property type="protein sequence ID" value="QNN60101.1"/>
    <property type="molecule type" value="Genomic_DNA"/>
</dbReference>
<dbReference type="InterPro" id="IPR013078">
    <property type="entry name" value="His_Pase_superF_clade-1"/>
</dbReference>
<keyword evidence="3" id="KW-1185">Reference proteome</keyword>